<dbReference type="Gene3D" id="3.40.50.1240">
    <property type="entry name" value="Phosphoglycerate mutase-like"/>
    <property type="match status" value="1"/>
</dbReference>
<sequence length="177" mass="20918">MEYVSDQPPESIIVQRIQEFAMSRRDHEQYYSIDWKYQAKDKALPSWPETREDMQTRLERTFSYIIDTYTDSNTSKYKDYDLSIIFVTHASPVNALLEACLETPILVPVPNCSISRCRWTPISSTDDNERSTEQEQGQEHNINVLVQSMRTHTISGQDGRWLLDYQTHTRHLDRDRR</sequence>
<protein>
    <recommendedName>
        <fullName evidence="3">Phosphoglycerate mutase-like protein</fullName>
    </recommendedName>
</protein>
<reference evidence="1 2" key="1">
    <citation type="journal article" date="2020" name="Fungal Divers.">
        <title>Resolving the Mortierellaceae phylogeny through synthesis of multi-gene phylogenetics and phylogenomics.</title>
        <authorList>
            <person name="Vandepol N."/>
            <person name="Liber J."/>
            <person name="Desiro A."/>
            <person name="Na H."/>
            <person name="Kennedy M."/>
            <person name="Barry K."/>
            <person name="Grigoriev I.V."/>
            <person name="Miller A.N."/>
            <person name="O'Donnell K."/>
            <person name="Stajich J.E."/>
            <person name="Bonito G."/>
        </authorList>
    </citation>
    <scope>NUCLEOTIDE SEQUENCE [LARGE SCALE GENOMIC DNA]</scope>
    <source>
        <strain evidence="1 2">AD045</strain>
    </source>
</reference>
<keyword evidence="2" id="KW-1185">Reference proteome</keyword>
<dbReference type="Proteomes" id="UP001194696">
    <property type="component" value="Unassembled WGS sequence"/>
</dbReference>
<evidence type="ECO:0000313" key="2">
    <source>
        <dbReference type="Proteomes" id="UP001194696"/>
    </source>
</evidence>
<accession>A0ABQ7K3F7</accession>
<dbReference type="EMBL" id="JAAAIM010000303">
    <property type="protein sequence ID" value="KAG0290250.1"/>
    <property type="molecule type" value="Genomic_DNA"/>
</dbReference>
<gene>
    <name evidence="1" type="ORF">BGZ96_006298</name>
</gene>
<evidence type="ECO:0000313" key="1">
    <source>
        <dbReference type="EMBL" id="KAG0290250.1"/>
    </source>
</evidence>
<dbReference type="InterPro" id="IPR013078">
    <property type="entry name" value="His_Pase_superF_clade-1"/>
</dbReference>
<comment type="caution">
    <text evidence="1">The sequence shown here is derived from an EMBL/GenBank/DDBJ whole genome shotgun (WGS) entry which is preliminary data.</text>
</comment>
<dbReference type="InterPro" id="IPR029033">
    <property type="entry name" value="His_PPase_superfam"/>
</dbReference>
<organism evidence="1 2">
    <name type="scientific">Linnemannia gamsii</name>
    <dbReference type="NCBI Taxonomy" id="64522"/>
    <lineage>
        <taxon>Eukaryota</taxon>
        <taxon>Fungi</taxon>
        <taxon>Fungi incertae sedis</taxon>
        <taxon>Mucoromycota</taxon>
        <taxon>Mortierellomycotina</taxon>
        <taxon>Mortierellomycetes</taxon>
        <taxon>Mortierellales</taxon>
        <taxon>Mortierellaceae</taxon>
        <taxon>Linnemannia</taxon>
    </lineage>
</organism>
<proteinExistence type="predicted"/>
<evidence type="ECO:0008006" key="3">
    <source>
        <dbReference type="Google" id="ProtNLM"/>
    </source>
</evidence>
<name>A0ABQ7K3F7_9FUNG</name>
<dbReference type="SUPFAM" id="SSF53254">
    <property type="entry name" value="Phosphoglycerate mutase-like"/>
    <property type="match status" value="1"/>
</dbReference>
<dbReference type="Pfam" id="PF00300">
    <property type="entry name" value="His_Phos_1"/>
    <property type="match status" value="1"/>
</dbReference>